<name>A0A445AUJ0_ARAHY</name>
<gene>
    <name evidence="2" type="ORF">Ahy_B01g054831</name>
</gene>
<dbReference type="AlphaFoldDB" id="A0A445AUJ0"/>
<proteinExistence type="predicted"/>
<keyword evidence="3" id="KW-1185">Reference proteome</keyword>
<keyword evidence="1" id="KW-1133">Transmembrane helix</keyword>
<evidence type="ECO:0000313" key="2">
    <source>
        <dbReference type="EMBL" id="RYR30046.1"/>
    </source>
</evidence>
<comment type="caution">
    <text evidence="2">The sequence shown here is derived from an EMBL/GenBank/DDBJ whole genome shotgun (WGS) entry which is preliminary data.</text>
</comment>
<evidence type="ECO:0000313" key="3">
    <source>
        <dbReference type="Proteomes" id="UP000289738"/>
    </source>
</evidence>
<evidence type="ECO:0000256" key="1">
    <source>
        <dbReference type="SAM" id="Phobius"/>
    </source>
</evidence>
<dbReference type="EMBL" id="SDMP01000011">
    <property type="protein sequence ID" value="RYR30046.1"/>
    <property type="molecule type" value="Genomic_DNA"/>
</dbReference>
<keyword evidence="1" id="KW-0472">Membrane</keyword>
<protein>
    <submittedName>
        <fullName evidence="2">Uncharacterized protein</fullName>
    </submittedName>
</protein>
<accession>A0A445AUJ0</accession>
<sequence>MKKGKAPTRLVCHICTIPASSQGICLAIVYEASTSVLPIFSLCFAVHPAPFCRASAASPVVFFQPLLSLCSVVIKASYAAHPTPDVFINFASFKRIRRWVTLVPILQFTFFFTFSLNYSHAFSPSIEDVTSSTVAATVAARVARAPSTAALNAFAPFVITQALSTVLLSYELPPSPLSRCFFSPHRRSTEGYTIYGRVKIPSRPGDKAICGNKTRTNLSFQAAANSSCTKQHRMLCKREVNDYLQGPPLARRYDMGAL</sequence>
<keyword evidence="1" id="KW-0812">Transmembrane</keyword>
<reference evidence="2 3" key="1">
    <citation type="submission" date="2019-01" db="EMBL/GenBank/DDBJ databases">
        <title>Sequencing of cultivated peanut Arachis hypogaea provides insights into genome evolution and oil improvement.</title>
        <authorList>
            <person name="Chen X."/>
        </authorList>
    </citation>
    <scope>NUCLEOTIDE SEQUENCE [LARGE SCALE GENOMIC DNA]</scope>
    <source>
        <strain evidence="3">cv. Fuhuasheng</strain>
        <tissue evidence="2">Leaves</tissue>
    </source>
</reference>
<organism evidence="2 3">
    <name type="scientific">Arachis hypogaea</name>
    <name type="common">Peanut</name>
    <dbReference type="NCBI Taxonomy" id="3818"/>
    <lineage>
        <taxon>Eukaryota</taxon>
        <taxon>Viridiplantae</taxon>
        <taxon>Streptophyta</taxon>
        <taxon>Embryophyta</taxon>
        <taxon>Tracheophyta</taxon>
        <taxon>Spermatophyta</taxon>
        <taxon>Magnoliopsida</taxon>
        <taxon>eudicotyledons</taxon>
        <taxon>Gunneridae</taxon>
        <taxon>Pentapetalae</taxon>
        <taxon>rosids</taxon>
        <taxon>fabids</taxon>
        <taxon>Fabales</taxon>
        <taxon>Fabaceae</taxon>
        <taxon>Papilionoideae</taxon>
        <taxon>50 kb inversion clade</taxon>
        <taxon>dalbergioids sensu lato</taxon>
        <taxon>Dalbergieae</taxon>
        <taxon>Pterocarpus clade</taxon>
        <taxon>Arachis</taxon>
    </lineage>
</organism>
<feature type="transmembrane region" description="Helical" evidence="1">
    <location>
        <begin position="99"/>
        <end position="118"/>
    </location>
</feature>
<dbReference type="Proteomes" id="UP000289738">
    <property type="component" value="Chromosome B01"/>
</dbReference>